<evidence type="ECO:0000256" key="5">
    <source>
        <dbReference type="ARBA" id="ARBA00004817"/>
    </source>
</evidence>
<dbReference type="FunFam" id="3.30.70.260:FF:000012">
    <property type="entry name" value="Prephenate dehydratase"/>
    <property type="match status" value="1"/>
</dbReference>
<dbReference type="OrthoDB" id="9802281at2"/>
<evidence type="ECO:0000259" key="22">
    <source>
        <dbReference type="PROSITE" id="PS51671"/>
    </source>
</evidence>
<dbReference type="Proteomes" id="UP000472580">
    <property type="component" value="Unassembled WGS sequence"/>
</dbReference>
<dbReference type="RefSeq" id="WP_160334453.1">
    <property type="nucleotide sequence ID" value="NZ_CALPCR010000005.1"/>
</dbReference>
<dbReference type="PANTHER" id="PTHR21022:SF19">
    <property type="entry name" value="PREPHENATE DEHYDRATASE-RELATED"/>
    <property type="match status" value="1"/>
</dbReference>
<evidence type="ECO:0000256" key="18">
    <source>
        <dbReference type="ARBA" id="ARBA00047848"/>
    </source>
</evidence>
<sequence>MNIDEELKPLRAQIDEIDAQIVELLNRRAEVVKKVGAVKGSTNAPVYRPDREAEVLRKVWAQSKGAMTEKGISSIFKEIMSACRALEHKARVAYLGPQGTFSELAMLRQFGAGVDGIACERIDDVFHAVEAGSADYGIVPIENSTEGAVNRSMDCLQLTNLTIIAETSIPINHNLLTTSGCMDGVKRVYSHPQSLGQCVSWLNRHYPQLERVPAASNGEAARLASLDPESAAIAGEAAAEHYGLKIAYPSIQDQSTNRTRFVVLGKEGTSPSKAPGKDKTSLIISVPHKAGALFQALKPLYDHGVSMTRFESRPAKRGSWEYFFYVDIEGHCDDPKVRSALDDFRSSCASFKNLGSYPIANEESGSEDKGTKL</sequence>
<keyword evidence="11" id="KW-0057">Aromatic amino acid biosynthesis</keyword>
<dbReference type="InterPro" id="IPR002912">
    <property type="entry name" value="ACT_dom"/>
</dbReference>
<dbReference type="EC" id="4.2.1.51" evidence="7"/>
<evidence type="ECO:0000256" key="4">
    <source>
        <dbReference type="ARBA" id="ARBA00004741"/>
    </source>
</evidence>
<dbReference type="SUPFAM" id="SSF53850">
    <property type="entry name" value="Periplasmic binding protein-like II"/>
    <property type="match status" value="1"/>
</dbReference>
<name>A0A6L6YGW9_9BURK</name>
<dbReference type="InterPro" id="IPR036263">
    <property type="entry name" value="Chorismate_II_sf"/>
</dbReference>
<dbReference type="InterPro" id="IPR008242">
    <property type="entry name" value="Chor_mutase/pphenate_deHydtase"/>
</dbReference>
<proteinExistence type="predicted"/>
<feature type="domain" description="ACT" evidence="22">
    <location>
        <begin position="281"/>
        <end position="358"/>
    </location>
</feature>
<dbReference type="InterPro" id="IPR036979">
    <property type="entry name" value="CM_dom_sf"/>
</dbReference>
<evidence type="ECO:0000256" key="14">
    <source>
        <dbReference type="ARBA" id="ARBA00023239"/>
    </source>
</evidence>
<feature type="domain" description="Chorismate mutase" evidence="20">
    <location>
        <begin position="1"/>
        <end position="91"/>
    </location>
</feature>
<protein>
    <recommendedName>
        <fullName evidence="8">Bifunctional chorismate mutase/prephenate dehydratase</fullName>
        <ecNumber evidence="7">4.2.1.51</ecNumber>
        <ecNumber evidence="6">5.4.99.5</ecNumber>
    </recommendedName>
    <alternativeName>
        <fullName evidence="17">Chorismate mutase-prephenate dehydratase</fullName>
    </alternativeName>
    <alternativeName>
        <fullName evidence="16">p-protein</fullName>
    </alternativeName>
</protein>
<dbReference type="PROSITE" id="PS51671">
    <property type="entry name" value="ACT"/>
    <property type="match status" value="1"/>
</dbReference>
<evidence type="ECO:0000259" key="21">
    <source>
        <dbReference type="PROSITE" id="PS51171"/>
    </source>
</evidence>
<dbReference type="CDD" id="cd13630">
    <property type="entry name" value="PBP2_PDT_1"/>
    <property type="match status" value="1"/>
</dbReference>
<dbReference type="InterPro" id="IPR002701">
    <property type="entry name" value="CM_II_prokaryot"/>
</dbReference>
<dbReference type="Gene3D" id="3.30.70.260">
    <property type="match status" value="1"/>
</dbReference>
<dbReference type="InterPro" id="IPR010957">
    <property type="entry name" value="G/b/e-P-prot_chorismate_mutase"/>
</dbReference>
<evidence type="ECO:0000256" key="9">
    <source>
        <dbReference type="ARBA" id="ARBA00022490"/>
    </source>
</evidence>
<keyword evidence="12" id="KW-0584">Phenylalanine biosynthesis</keyword>
<dbReference type="AlphaFoldDB" id="A0A6L6YGW9"/>
<organism evidence="23 24">
    <name type="scientific">Parasutterella muris</name>
    <dbReference type="NCBI Taxonomy" id="2565572"/>
    <lineage>
        <taxon>Bacteria</taxon>
        <taxon>Pseudomonadati</taxon>
        <taxon>Pseudomonadota</taxon>
        <taxon>Betaproteobacteria</taxon>
        <taxon>Burkholderiales</taxon>
        <taxon>Sutterellaceae</taxon>
        <taxon>Parasutterella</taxon>
    </lineage>
</organism>
<accession>A0A6L6YGW9</accession>
<evidence type="ECO:0000256" key="13">
    <source>
        <dbReference type="ARBA" id="ARBA00023235"/>
    </source>
</evidence>
<evidence type="ECO:0000256" key="8">
    <source>
        <dbReference type="ARBA" id="ARBA00014401"/>
    </source>
</evidence>
<feature type="domain" description="Prephenate dehydratase" evidence="21">
    <location>
        <begin position="91"/>
        <end position="266"/>
    </location>
</feature>
<dbReference type="CDD" id="cd04905">
    <property type="entry name" value="ACT_CM-PDT"/>
    <property type="match status" value="1"/>
</dbReference>
<dbReference type="Pfam" id="PF00800">
    <property type="entry name" value="PDT"/>
    <property type="match status" value="1"/>
</dbReference>
<dbReference type="SUPFAM" id="SSF55021">
    <property type="entry name" value="ACT-like"/>
    <property type="match status" value="1"/>
</dbReference>
<comment type="catalytic activity">
    <reaction evidence="18">
        <text>prephenate + H(+) = 3-phenylpyruvate + CO2 + H2O</text>
        <dbReference type="Rhea" id="RHEA:21648"/>
        <dbReference type="ChEBI" id="CHEBI:15377"/>
        <dbReference type="ChEBI" id="CHEBI:15378"/>
        <dbReference type="ChEBI" id="CHEBI:16526"/>
        <dbReference type="ChEBI" id="CHEBI:18005"/>
        <dbReference type="ChEBI" id="CHEBI:29934"/>
        <dbReference type="EC" id="4.2.1.51"/>
    </reaction>
</comment>
<reference evidence="23 24" key="1">
    <citation type="submission" date="2019-12" db="EMBL/GenBank/DDBJ databases">
        <title>Microbes associate with the intestines of laboratory mice.</title>
        <authorList>
            <person name="Navarre W."/>
            <person name="Wong E."/>
        </authorList>
    </citation>
    <scope>NUCLEOTIDE SEQUENCE [LARGE SCALE GENOMIC DNA]</scope>
    <source>
        <strain evidence="23 24">NM82_D38</strain>
    </source>
</reference>
<dbReference type="PIRSF" id="PIRSF001500">
    <property type="entry name" value="Chor_mut_pdt_Ppr"/>
    <property type="match status" value="1"/>
</dbReference>
<dbReference type="Pfam" id="PF01817">
    <property type="entry name" value="CM_2"/>
    <property type="match status" value="1"/>
</dbReference>
<dbReference type="Pfam" id="PF01842">
    <property type="entry name" value="ACT"/>
    <property type="match status" value="1"/>
</dbReference>
<comment type="function">
    <text evidence="2">Catalyzes the Claisen rearrangement of chorismate to prephenate and the decarboxylation/dehydration of prephenate to phenylpyruvate.</text>
</comment>
<comment type="catalytic activity">
    <reaction evidence="1">
        <text>chorismate = prephenate</text>
        <dbReference type="Rhea" id="RHEA:13897"/>
        <dbReference type="ChEBI" id="CHEBI:29748"/>
        <dbReference type="ChEBI" id="CHEBI:29934"/>
        <dbReference type="EC" id="5.4.99.5"/>
    </reaction>
</comment>
<dbReference type="PROSITE" id="PS51168">
    <property type="entry name" value="CHORISMATE_MUT_2"/>
    <property type="match status" value="1"/>
</dbReference>
<comment type="pathway">
    <text evidence="5">Metabolic intermediate biosynthesis; prephenate biosynthesis; prephenate from chorismate: step 1/1.</text>
</comment>
<dbReference type="NCBIfam" id="TIGR01807">
    <property type="entry name" value="CM_P2"/>
    <property type="match status" value="1"/>
</dbReference>
<keyword evidence="13" id="KW-0413">Isomerase</keyword>
<evidence type="ECO:0000256" key="19">
    <source>
        <dbReference type="PIRSR" id="PIRSR001500-2"/>
    </source>
</evidence>
<keyword evidence="15" id="KW-0511">Multifunctional enzyme</keyword>
<evidence type="ECO:0000256" key="12">
    <source>
        <dbReference type="ARBA" id="ARBA00023222"/>
    </source>
</evidence>
<dbReference type="GO" id="GO:0004664">
    <property type="term" value="F:prephenate dehydratase activity"/>
    <property type="evidence" value="ECO:0007669"/>
    <property type="project" value="UniProtKB-EC"/>
</dbReference>
<dbReference type="GO" id="GO:0004106">
    <property type="term" value="F:chorismate mutase activity"/>
    <property type="evidence" value="ECO:0007669"/>
    <property type="project" value="UniProtKB-EC"/>
</dbReference>
<dbReference type="InterPro" id="IPR001086">
    <property type="entry name" value="Preph_deHydtase"/>
</dbReference>
<dbReference type="Gene3D" id="3.40.190.10">
    <property type="entry name" value="Periplasmic binding protein-like II"/>
    <property type="match status" value="2"/>
</dbReference>
<evidence type="ECO:0000256" key="6">
    <source>
        <dbReference type="ARBA" id="ARBA00012404"/>
    </source>
</evidence>
<dbReference type="EC" id="5.4.99.5" evidence="6"/>
<evidence type="ECO:0000256" key="3">
    <source>
        <dbReference type="ARBA" id="ARBA00004496"/>
    </source>
</evidence>
<keyword evidence="10" id="KW-0028">Amino-acid biosynthesis</keyword>
<dbReference type="InterPro" id="IPR018528">
    <property type="entry name" value="Preph_deHydtase_CS"/>
</dbReference>
<feature type="site" description="Essential for prephenate dehydratase activity" evidence="19">
    <location>
        <position position="259"/>
    </location>
</feature>
<dbReference type="GO" id="GO:0005737">
    <property type="term" value="C:cytoplasm"/>
    <property type="evidence" value="ECO:0007669"/>
    <property type="project" value="UniProtKB-SubCell"/>
</dbReference>
<gene>
    <name evidence="23" type="primary">pheA</name>
    <name evidence="23" type="ORF">E5987_02195</name>
</gene>
<evidence type="ECO:0000256" key="1">
    <source>
        <dbReference type="ARBA" id="ARBA00000824"/>
    </source>
</evidence>
<dbReference type="GO" id="GO:0046417">
    <property type="term" value="P:chorismate metabolic process"/>
    <property type="evidence" value="ECO:0007669"/>
    <property type="project" value="InterPro"/>
</dbReference>
<dbReference type="SMART" id="SM00830">
    <property type="entry name" value="CM_2"/>
    <property type="match status" value="1"/>
</dbReference>
<keyword evidence="9" id="KW-0963">Cytoplasm</keyword>
<evidence type="ECO:0000256" key="16">
    <source>
        <dbReference type="ARBA" id="ARBA00031175"/>
    </source>
</evidence>
<dbReference type="InterPro" id="IPR045865">
    <property type="entry name" value="ACT-like_dom_sf"/>
</dbReference>
<keyword evidence="24" id="KW-1185">Reference proteome</keyword>
<dbReference type="UniPathway" id="UPA00121">
    <property type="reaction ID" value="UER00345"/>
</dbReference>
<evidence type="ECO:0000313" key="24">
    <source>
        <dbReference type="Proteomes" id="UP000472580"/>
    </source>
</evidence>
<evidence type="ECO:0000259" key="20">
    <source>
        <dbReference type="PROSITE" id="PS51168"/>
    </source>
</evidence>
<comment type="subcellular location">
    <subcellularLocation>
        <location evidence="3">Cytoplasm</location>
    </subcellularLocation>
</comment>
<dbReference type="NCBIfam" id="NF008865">
    <property type="entry name" value="PRK11898.1"/>
    <property type="match status" value="1"/>
</dbReference>
<keyword evidence="14 23" id="KW-0456">Lyase</keyword>
<dbReference type="PROSITE" id="PS51171">
    <property type="entry name" value="PREPHENATE_DEHYDR_3"/>
    <property type="match status" value="1"/>
</dbReference>
<dbReference type="PANTHER" id="PTHR21022">
    <property type="entry name" value="PREPHENATE DEHYDRATASE P PROTEIN"/>
    <property type="match status" value="1"/>
</dbReference>
<evidence type="ECO:0000256" key="2">
    <source>
        <dbReference type="ARBA" id="ARBA00002364"/>
    </source>
</evidence>
<dbReference type="SUPFAM" id="SSF48600">
    <property type="entry name" value="Chorismate mutase II"/>
    <property type="match status" value="1"/>
</dbReference>
<evidence type="ECO:0000313" key="23">
    <source>
        <dbReference type="EMBL" id="MVX56019.1"/>
    </source>
</evidence>
<evidence type="ECO:0000256" key="10">
    <source>
        <dbReference type="ARBA" id="ARBA00022605"/>
    </source>
</evidence>
<dbReference type="UniPathway" id="UPA00120">
    <property type="reaction ID" value="UER00203"/>
</dbReference>
<evidence type="ECO:0000256" key="17">
    <source>
        <dbReference type="ARBA" id="ARBA00031520"/>
    </source>
</evidence>
<dbReference type="FunFam" id="3.40.190.10:FF:000029">
    <property type="entry name" value="Chorismate mutase/Prephenate dehydratase"/>
    <property type="match status" value="1"/>
</dbReference>
<evidence type="ECO:0000256" key="15">
    <source>
        <dbReference type="ARBA" id="ARBA00023268"/>
    </source>
</evidence>
<evidence type="ECO:0000256" key="11">
    <source>
        <dbReference type="ARBA" id="ARBA00023141"/>
    </source>
</evidence>
<dbReference type="PROSITE" id="PS00858">
    <property type="entry name" value="PREPHENATE_DEHYDR_2"/>
    <property type="match status" value="1"/>
</dbReference>
<dbReference type="GO" id="GO:0009094">
    <property type="term" value="P:L-phenylalanine biosynthetic process"/>
    <property type="evidence" value="ECO:0007669"/>
    <property type="project" value="UniProtKB-UniPathway"/>
</dbReference>
<dbReference type="FunFam" id="3.40.190.10:FF:000034">
    <property type="entry name" value="Chorismate mutase/prephenate dehydratase"/>
    <property type="match status" value="1"/>
</dbReference>
<evidence type="ECO:0000256" key="7">
    <source>
        <dbReference type="ARBA" id="ARBA00013147"/>
    </source>
</evidence>
<comment type="pathway">
    <text evidence="4">Amino-acid biosynthesis; L-phenylalanine biosynthesis; phenylpyruvate from prephenate: step 1/1.</text>
</comment>
<dbReference type="Gene3D" id="1.20.59.10">
    <property type="entry name" value="Chorismate mutase"/>
    <property type="match status" value="1"/>
</dbReference>
<comment type="caution">
    <text evidence="23">The sequence shown here is derived from an EMBL/GenBank/DDBJ whole genome shotgun (WGS) entry which is preliminary data.</text>
</comment>
<dbReference type="EMBL" id="WSRP01000004">
    <property type="protein sequence ID" value="MVX56019.1"/>
    <property type="molecule type" value="Genomic_DNA"/>
</dbReference>